<dbReference type="Proteomes" id="UP001585018">
    <property type="component" value="Unassembled WGS sequence"/>
</dbReference>
<dbReference type="InterPro" id="IPR036365">
    <property type="entry name" value="PGBD-like_sf"/>
</dbReference>
<evidence type="ECO:0000313" key="2">
    <source>
        <dbReference type="EMBL" id="MFB8751000.1"/>
    </source>
</evidence>
<dbReference type="InterPro" id="IPR002477">
    <property type="entry name" value="Peptidoglycan-bd-like"/>
</dbReference>
<dbReference type="PROSITE" id="PS51257">
    <property type="entry name" value="PROKAR_LIPOPROTEIN"/>
    <property type="match status" value="1"/>
</dbReference>
<dbReference type="InterPro" id="IPR036366">
    <property type="entry name" value="PGBDSf"/>
</dbReference>
<accession>A0ABV5DEL7</accession>
<evidence type="ECO:0000313" key="3">
    <source>
        <dbReference type="Proteomes" id="UP001585018"/>
    </source>
</evidence>
<evidence type="ECO:0000259" key="1">
    <source>
        <dbReference type="Pfam" id="PF01471"/>
    </source>
</evidence>
<dbReference type="Pfam" id="PF01471">
    <property type="entry name" value="PG_binding_1"/>
    <property type="match status" value="1"/>
</dbReference>
<gene>
    <name evidence="2" type="ORF">VSS30_19570</name>
</gene>
<keyword evidence="3" id="KW-1185">Reference proteome</keyword>
<dbReference type="Gene3D" id="1.10.101.10">
    <property type="entry name" value="PGBD-like superfamily/PGBD"/>
    <property type="match status" value="1"/>
</dbReference>
<comment type="caution">
    <text evidence="2">The sequence shown here is derived from an EMBL/GenBank/DDBJ whole genome shotgun (WGS) entry which is preliminary data.</text>
</comment>
<sequence length="120" mass="13281">MDRRYHIDDEACFSELDAAASSPGTSACFLTRSGFEPWEHNGLLGTDRWKAAQRLFNAQGFHGGTRLVVDGVVGPRTIKALQRFLNSYGFRLAVDGIVGDLTTAAFWEFNGVPVQDRRCV</sequence>
<protein>
    <submittedName>
        <fullName evidence="2">Peptidoglycan-binding domain-containing protein</fullName>
    </submittedName>
</protein>
<proteinExistence type="predicted"/>
<organism evidence="2 3">
    <name type="scientific">Streptomyces parvulus</name>
    <dbReference type="NCBI Taxonomy" id="146923"/>
    <lineage>
        <taxon>Bacteria</taxon>
        <taxon>Bacillati</taxon>
        <taxon>Actinomycetota</taxon>
        <taxon>Actinomycetes</taxon>
        <taxon>Kitasatosporales</taxon>
        <taxon>Streptomycetaceae</taxon>
        <taxon>Streptomyces</taxon>
    </lineage>
</organism>
<dbReference type="EMBL" id="JAYMRR010000010">
    <property type="protein sequence ID" value="MFB8751000.1"/>
    <property type="molecule type" value="Genomic_DNA"/>
</dbReference>
<name>A0ABV5DEL7_9ACTN</name>
<feature type="domain" description="Peptidoglycan binding-like" evidence="1">
    <location>
        <begin position="47"/>
        <end position="105"/>
    </location>
</feature>
<dbReference type="SUPFAM" id="SSF47090">
    <property type="entry name" value="PGBD-like"/>
    <property type="match status" value="1"/>
</dbReference>
<dbReference type="RefSeq" id="WP_376719227.1">
    <property type="nucleotide sequence ID" value="NZ_JAYMRR010000010.1"/>
</dbReference>
<reference evidence="2 3" key="1">
    <citation type="submission" date="2024-01" db="EMBL/GenBank/DDBJ databases">
        <title>Genome mining of biosynthetic gene clusters to explore secondary metabolites of Streptomyces sp.</title>
        <authorList>
            <person name="Baig A."/>
            <person name="Ajitkumar Shintre N."/>
            <person name="Kumar H."/>
            <person name="Anbarasu A."/>
            <person name="Ramaiah S."/>
        </authorList>
    </citation>
    <scope>NUCLEOTIDE SEQUENCE [LARGE SCALE GENOMIC DNA]</scope>
    <source>
        <strain evidence="2 3">A03</strain>
    </source>
</reference>